<organism evidence="2 3">
    <name type="scientific">Maricaulis maris (strain MCS10)</name>
    <name type="common">Caulobacter maris</name>
    <dbReference type="NCBI Taxonomy" id="394221"/>
    <lineage>
        <taxon>Bacteria</taxon>
        <taxon>Pseudomonadati</taxon>
        <taxon>Pseudomonadota</taxon>
        <taxon>Alphaproteobacteria</taxon>
        <taxon>Maricaulales</taxon>
        <taxon>Maricaulaceae</taxon>
        <taxon>Maricaulis</taxon>
    </lineage>
</organism>
<dbReference type="EMBL" id="CP000449">
    <property type="protein sequence ID" value="ABI64993.1"/>
    <property type="molecule type" value="Genomic_DNA"/>
</dbReference>
<keyword evidence="1" id="KW-1133">Transmembrane helix</keyword>
<dbReference type="OrthoDB" id="5005871at2"/>
<feature type="transmembrane region" description="Helical" evidence="1">
    <location>
        <begin position="80"/>
        <end position="99"/>
    </location>
</feature>
<sequence precursor="true">MLIIAAVLTVLVGLFHSIAGEIRLVRPLFKRPDLPSLGHGSWYVRALIRTAWHITTLTWWGIAAMLVVIHRAPLPDHVPLLWIISAVFAVSGVAALVLSRAKHPAWLAFLPIAGLTGLEAWMRAS</sequence>
<protein>
    <submittedName>
        <fullName evidence="2">Uncharacterized protein</fullName>
    </submittedName>
</protein>
<dbReference type="HOGENOM" id="CLU_157027_0_0_5"/>
<dbReference type="RefSeq" id="WP_011642640.1">
    <property type="nucleotide sequence ID" value="NC_008347.1"/>
</dbReference>
<dbReference type="AlphaFoldDB" id="Q0ARU4"/>
<reference evidence="2 3" key="1">
    <citation type="submission" date="2006-08" db="EMBL/GenBank/DDBJ databases">
        <title>Complete sequence of Maricaulis maris MCS10.</title>
        <authorList>
            <consortium name="US DOE Joint Genome Institute"/>
            <person name="Copeland A."/>
            <person name="Lucas S."/>
            <person name="Lapidus A."/>
            <person name="Barry K."/>
            <person name="Detter J.C."/>
            <person name="Glavina del Rio T."/>
            <person name="Hammon N."/>
            <person name="Israni S."/>
            <person name="Dalin E."/>
            <person name="Tice H."/>
            <person name="Pitluck S."/>
            <person name="Saunders E."/>
            <person name="Brettin T."/>
            <person name="Bruce D."/>
            <person name="Han C."/>
            <person name="Tapia R."/>
            <person name="Gilna P."/>
            <person name="Schmutz J."/>
            <person name="Larimer F."/>
            <person name="Land M."/>
            <person name="Hauser L."/>
            <person name="Kyrpides N."/>
            <person name="Mikhailova N."/>
            <person name="Viollier P."/>
            <person name="Stephens C."/>
            <person name="Richardson P."/>
        </authorList>
    </citation>
    <scope>NUCLEOTIDE SEQUENCE [LARGE SCALE GENOMIC DNA]</scope>
    <source>
        <strain evidence="2 3">MCS10</strain>
    </source>
</reference>
<dbReference type="Proteomes" id="UP000001964">
    <property type="component" value="Chromosome"/>
</dbReference>
<keyword evidence="1" id="KW-0472">Membrane</keyword>
<keyword evidence="1" id="KW-0812">Transmembrane</keyword>
<dbReference type="eggNOG" id="ENOG5032STA">
    <property type="taxonomic scope" value="Bacteria"/>
</dbReference>
<evidence type="ECO:0000313" key="3">
    <source>
        <dbReference type="Proteomes" id="UP000001964"/>
    </source>
</evidence>
<evidence type="ECO:0000313" key="2">
    <source>
        <dbReference type="EMBL" id="ABI64993.1"/>
    </source>
</evidence>
<dbReference type="STRING" id="394221.Mmar10_0700"/>
<proteinExistence type="predicted"/>
<evidence type="ECO:0000256" key="1">
    <source>
        <dbReference type="SAM" id="Phobius"/>
    </source>
</evidence>
<feature type="transmembrane region" description="Helical" evidence="1">
    <location>
        <begin position="43"/>
        <end position="68"/>
    </location>
</feature>
<gene>
    <name evidence="2" type="ordered locus">Mmar10_0700</name>
</gene>
<keyword evidence="3" id="KW-1185">Reference proteome</keyword>
<accession>Q0ARU4</accession>
<feature type="transmembrane region" description="Helical" evidence="1">
    <location>
        <begin position="105"/>
        <end position="122"/>
    </location>
</feature>
<name>Q0ARU4_MARMM</name>
<dbReference type="KEGG" id="mmr:Mmar10_0700"/>